<sequence>QKAVQAKDEPEITQVTKDNIYFWGLGSVAAIIWLLVFVMYGPSIVMSLKSPVLSESILLSPTSKHKCP</sequence>
<keyword evidence="1" id="KW-1133">Transmembrane helix</keyword>
<keyword evidence="1" id="KW-0812">Transmembrane</keyword>
<organism evidence="2">
    <name type="scientific">Arion vulgaris</name>
    <dbReference type="NCBI Taxonomy" id="1028688"/>
    <lineage>
        <taxon>Eukaryota</taxon>
        <taxon>Metazoa</taxon>
        <taxon>Spiralia</taxon>
        <taxon>Lophotrochozoa</taxon>
        <taxon>Mollusca</taxon>
        <taxon>Gastropoda</taxon>
        <taxon>Heterobranchia</taxon>
        <taxon>Euthyneura</taxon>
        <taxon>Panpulmonata</taxon>
        <taxon>Eupulmonata</taxon>
        <taxon>Stylommatophora</taxon>
        <taxon>Helicina</taxon>
        <taxon>Arionoidea</taxon>
        <taxon>Arionidae</taxon>
        <taxon>Arion</taxon>
    </lineage>
</organism>
<accession>A0A0B7C267</accession>
<feature type="non-terminal residue" evidence="2">
    <location>
        <position position="68"/>
    </location>
</feature>
<name>A0A0B7C267_9EUPU</name>
<keyword evidence="1" id="KW-0472">Membrane</keyword>
<evidence type="ECO:0000256" key="1">
    <source>
        <dbReference type="SAM" id="Phobius"/>
    </source>
</evidence>
<feature type="transmembrane region" description="Helical" evidence="1">
    <location>
        <begin position="20"/>
        <end position="40"/>
    </location>
</feature>
<gene>
    <name evidence="2" type="primary">ORF220930</name>
</gene>
<evidence type="ECO:0000313" key="2">
    <source>
        <dbReference type="EMBL" id="CEK99303.1"/>
    </source>
</evidence>
<proteinExistence type="predicted"/>
<feature type="non-terminal residue" evidence="2">
    <location>
        <position position="1"/>
    </location>
</feature>
<dbReference type="EMBL" id="HACG01052432">
    <property type="protein sequence ID" value="CEK99303.1"/>
    <property type="molecule type" value="Transcribed_RNA"/>
</dbReference>
<protein>
    <submittedName>
        <fullName evidence="2">Uncharacterized protein</fullName>
    </submittedName>
</protein>
<reference evidence="2" key="1">
    <citation type="submission" date="2014-12" db="EMBL/GenBank/DDBJ databases">
        <title>Insight into the proteome of Arion vulgaris.</title>
        <authorList>
            <person name="Aradska J."/>
            <person name="Bulat T."/>
            <person name="Smidak R."/>
            <person name="Sarate P."/>
            <person name="Gangsoo J."/>
            <person name="Sialana F."/>
            <person name="Bilban M."/>
            <person name="Lubec G."/>
        </authorList>
    </citation>
    <scope>NUCLEOTIDE SEQUENCE</scope>
    <source>
        <tissue evidence="2">Skin</tissue>
    </source>
</reference>
<dbReference type="AlphaFoldDB" id="A0A0B7C267"/>